<evidence type="ECO:0000256" key="6">
    <source>
        <dbReference type="ARBA" id="ARBA00038076"/>
    </source>
</evidence>
<dbReference type="InterPro" id="IPR050250">
    <property type="entry name" value="Macrolide_Exporter_MacB"/>
</dbReference>
<keyword evidence="2" id="KW-1003">Cell membrane</keyword>
<dbReference type="Pfam" id="PF02687">
    <property type="entry name" value="FtsX"/>
    <property type="match status" value="2"/>
</dbReference>
<evidence type="ECO:0000256" key="5">
    <source>
        <dbReference type="ARBA" id="ARBA00023136"/>
    </source>
</evidence>
<proteinExistence type="inferred from homology"/>
<feature type="domain" description="ABC3 transporter permease C-terminal" evidence="8">
    <location>
        <begin position="288"/>
        <end position="415"/>
    </location>
</feature>
<accession>A0A0H5SHN7</accession>
<feature type="domain" description="MacB-like periplasmic core" evidence="9">
    <location>
        <begin position="19"/>
        <end position="251"/>
    </location>
</feature>
<evidence type="ECO:0008006" key="12">
    <source>
        <dbReference type="Google" id="ProtNLM"/>
    </source>
</evidence>
<evidence type="ECO:0000313" key="11">
    <source>
        <dbReference type="Proteomes" id="UP000236497"/>
    </source>
</evidence>
<dbReference type="OrthoDB" id="9793166at2"/>
<feature type="transmembrane region" description="Helical" evidence="7">
    <location>
        <begin position="840"/>
        <end position="864"/>
    </location>
</feature>
<evidence type="ECO:0000313" key="10">
    <source>
        <dbReference type="EMBL" id="CRZ34999.1"/>
    </source>
</evidence>
<dbReference type="EMBL" id="CVTD020000017">
    <property type="protein sequence ID" value="CRZ34999.1"/>
    <property type="molecule type" value="Genomic_DNA"/>
</dbReference>
<evidence type="ECO:0000259" key="9">
    <source>
        <dbReference type="Pfam" id="PF12704"/>
    </source>
</evidence>
<name>A0A0H5SHN7_HERHM</name>
<protein>
    <recommendedName>
        <fullName evidence="12">ABC transport system permease protein</fullName>
    </recommendedName>
</protein>
<feature type="transmembrane region" description="Helical" evidence="7">
    <location>
        <begin position="281"/>
        <end position="305"/>
    </location>
</feature>
<dbReference type="PANTHER" id="PTHR30572:SF4">
    <property type="entry name" value="ABC TRANSPORTER PERMEASE YTRF"/>
    <property type="match status" value="1"/>
</dbReference>
<keyword evidence="11" id="KW-1185">Reference proteome</keyword>
<feature type="transmembrane region" description="Helical" evidence="7">
    <location>
        <begin position="806"/>
        <end position="828"/>
    </location>
</feature>
<feature type="transmembrane region" description="Helical" evidence="7">
    <location>
        <begin position="20"/>
        <end position="39"/>
    </location>
</feature>
<dbReference type="RefSeq" id="WP_103203091.1">
    <property type="nucleotide sequence ID" value="NZ_CVTD020000017.1"/>
</dbReference>
<evidence type="ECO:0000256" key="2">
    <source>
        <dbReference type="ARBA" id="ARBA00022475"/>
    </source>
</evidence>
<comment type="subcellular location">
    <subcellularLocation>
        <location evidence="1">Cell membrane</location>
        <topology evidence="1">Multi-pass membrane protein</topology>
    </subcellularLocation>
</comment>
<feature type="transmembrane region" description="Helical" evidence="7">
    <location>
        <begin position="383"/>
        <end position="405"/>
    </location>
</feature>
<evidence type="ECO:0000259" key="8">
    <source>
        <dbReference type="Pfam" id="PF02687"/>
    </source>
</evidence>
<feature type="transmembrane region" description="Helical" evidence="7">
    <location>
        <begin position="464"/>
        <end position="484"/>
    </location>
</feature>
<dbReference type="Proteomes" id="UP000236497">
    <property type="component" value="Unassembled WGS sequence"/>
</dbReference>
<comment type="similarity">
    <text evidence="6">Belongs to the ABC-4 integral membrane protein family.</text>
</comment>
<feature type="domain" description="ABC3 transporter permease C-terminal" evidence="8">
    <location>
        <begin position="758"/>
        <end position="874"/>
    </location>
</feature>
<dbReference type="GO" id="GO:0005886">
    <property type="term" value="C:plasma membrane"/>
    <property type="evidence" value="ECO:0007669"/>
    <property type="project" value="UniProtKB-SubCell"/>
</dbReference>
<dbReference type="PANTHER" id="PTHR30572">
    <property type="entry name" value="MEMBRANE COMPONENT OF TRANSPORTER-RELATED"/>
    <property type="match status" value="1"/>
</dbReference>
<dbReference type="Pfam" id="PF12704">
    <property type="entry name" value="MacB_PCD"/>
    <property type="match status" value="1"/>
</dbReference>
<feature type="transmembrane region" description="Helical" evidence="7">
    <location>
        <begin position="333"/>
        <end position="363"/>
    </location>
</feature>
<keyword evidence="4 7" id="KW-1133">Transmembrane helix</keyword>
<organism evidence="10 11">
    <name type="scientific">Herbinix hemicellulosilytica</name>
    <dbReference type="NCBI Taxonomy" id="1564487"/>
    <lineage>
        <taxon>Bacteria</taxon>
        <taxon>Bacillati</taxon>
        <taxon>Bacillota</taxon>
        <taxon>Clostridia</taxon>
        <taxon>Lachnospirales</taxon>
        <taxon>Lachnospiraceae</taxon>
        <taxon>Herbinix</taxon>
    </lineage>
</organism>
<evidence type="ECO:0000256" key="7">
    <source>
        <dbReference type="SAM" id="Phobius"/>
    </source>
</evidence>
<evidence type="ECO:0000256" key="1">
    <source>
        <dbReference type="ARBA" id="ARBA00004651"/>
    </source>
</evidence>
<keyword evidence="3 7" id="KW-0812">Transmembrane</keyword>
<dbReference type="InterPro" id="IPR025857">
    <property type="entry name" value="MacB_PCD"/>
</dbReference>
<sequence>MNIMNKITLKSLIKNKTRTIVTIIGVILSAAMITAVTAFTSSIQQYIVNYSIAKIGDWHIMFGLNNSEAYNEIIKDRRVAEISLVKEGYYAYLTGGINQYKPYLYLMELDKKALDTLPLYLIEGRLPENGDEVLISEHVLSNGGVEYKIGDQIELKLGLRYLDGYVLNQYNPITFEDEGEKEELKITGTRKFTVVGICKRLPYELEGYSAPGYSIITRLDETNITFEENERISVYLKLKNPRKVYDFENDISKKYNIESVIYNDDVLRYMGISNIDRFNKVLYGLASIVMVLIMVGSVSLIYNSFSISVSERRKHFGLLSSVGATRKQLINSVLYEALVIGSIGIPLGIGSGILGIGVTLYLLRDNFIRMFGERYPVELSLSVSVASVIVAALVSIITILISAYIPARRAKKISPMDAVRQTMDIKLTAKKVKTSALTRKIFGIEGDIALKNLKRNRKRYRSTVFSLFISVLLFISTSAFSMYLTKGVENVYEDYNYDISYTIYKNDVLSQNHLLAFENICNLDGIEDGSIIRNSFWNAALSKDQVEPSFYSRMLEYGYNDGDDVEINIIVYSVDHNTFVDYISVLGLNKEKFLNSDEITAVAVDKQHYFSKDEGRYINSNIFKKHDETTITVYDYSKIDYNESDTSQVDNLNGATIVIGAFADTVPIGVSEYSPVNSILLIVDDEVIKNTESSVKNLPWYNVFYMYFKADKPAEVIEDIKKILTDAGLDTTDIFNIAEQVEDNRNIITILNVFAYGFIVLMSLITIANVFNTISTNINLRRREFAMIKSVGITNSGFNKMLNYECIFYGLKALLYGIPASICVTYLIYLSMTEGVDIRFFIPVKSIFISIFSVFLVVFVSMMYSMRKIRRENILDTLKNENI</sequence>
<feature type="transmembrane region" description="Helical" evidence="7">
    <location>
        <begin position="753"/>
        <end position="774"/>
    </location>
</feature>
<gene>
    <name evidence="10" type="ORF">HHT355_1799</name>
</gene>
<dbReference type="AlphaFoldDB" id="A0A0H5SHN7"/>
<evidence type="ECO:0000256" key="4">
    <source>
        <dbReference type="ARBA" id="ARBA00022989"/>
    </source>
</evidence>
<dbReference type="GO" id="GO:0022857">
    <property type="term" value="F:transmembrane transporter activity"/>
    <property type="evidence" value="ECO:0007669"/>
    <property type="project" value="TreeGrafter"/>
</dbReference>
<dbReference type="InterPro" id="IPR003838">
    <property type="entry name" value="ABC3_permease_C"/>
</dbReference>
<evidence type="ECO:0000256" key="3">
    <source>
        <dbReference type="ARBA" id="ARBA00022692"/>
    </source>
</evidence>
<keyword evidence="5 7" id="KW-0472">Membrane</keyword>
<reference evidence="10 11" key="1">
    <citation type="submission" date="2015-06" db="EMBL/GenBank/DDBJ databases">
        <authorList>
            <person name="Wibberg Daniel"/>
        </authorList>
    </citation>
    <scope>NUCLEOTIDE SEQUENCE [LARGE SCALE GENOMIC DNA]</scope>
    <source>
        <strain evidence="10 11">T3/55T</strain>
    </source>
</reference>